<sequence length="63" mass="7409">MIIILFPKTLFVGKTSFLERETISPIESQVANIFITIFYKVVRSNQINRSFIFYESLYFYSSG</sequence>
<organism evidence="2 3">
    <name type="scientific">Musa acuminata subsp. malaccensis</name>
    <name type="common">Wild banana</name>
    <name type="synonym">Musa malaccensis</name>
    <dbReference type="NCBI Taxonomy" id="214687"/>
    <lineage>
        <taxon>Eukaryota</taxon>
        <taxon>Viridiplantae</taxon>
        <taxon>Streptophyta</taxon>
        <taxon>Embryophyta</taxon>
        <taxon>Tracheophyta</taxon>
        <taxon>Spermatophyta</taxon>
        <taxon>Magnoliopsida</taxon>
        <taxon>Liliopsida</taxon>
        <taxon>Zingiberales</taxon>
        <taxon>Musaceae</taxon>
        <taxon>Musa</taxon>
    </lineage>
</organism>
<dbReference type="Gramene" id="Ma10_t02980.1">
    <property type="protein sequence ID" value="Ma10_p02980.1"/>
    <property type="gene ID" value="Ma10_g02980"/>
</dbReference>
<evidence type="ECO:0000313" key="1">
    <source>
        <dbReference type="EMBL" id="CAG1852404.1"/>
    </source>
</evidence>
<name>A0A804KRZ7_MUSAM</name>
<dbReference type="Proteomes" id="UP000012960">
    <property type="component" value="Unplaced"/>
</dbReference>
<protein>
    <submittedName>
        <fullName evidence="1">(wild Malaysian banana) hypothetical protein</fullName>
    </submittedName>
</protein>
<evidence type="ECO:0000313" key="2">
    <source>
        <dbReference type="EnsemblPlants" id="Ma10_p02980.1"/>
    </source>
</evidence>
<dbReference type="AlphaFoldDB" id="A0A804KRZ7"/>
<accession>A0A804KRZ7</accession>
<gene>
    <name evidence="1" type="ORF">GSMUA_306300.1</name>
</gene>
<reference evidence="2" key="2">
    <citation type="submission" date="2021-05" db="UniProtKB">
        <authorList>
            <consortium name="EnsemblPlants"/>
        </authorList>
    </citation>
    <scope>IDENTIFICATION</scope>
    <source>
        <strain evidence="2">subsp. malaccensis</strain>
    </source>
</reference>
<evidence type="ECO:0000313" key="3">
    <source>
        <dbReference type="Proteomes" id="UP000012960"/>
    </source>
</evidence>
<dbReference type="EnsemblPlants" id="Ma10_t02980.1">
    <property type="protein sequence ID" value="Ma10_p02980.1"/>
    <property type="gene ID" value="Ma10_g02980"/>
</dbReference>
<dbReference type="InParanoid" id="A0A804KRZ7"/>
<keyword evidence="3" id="KW-1185">Reference proteome</keyword>
<reference evidence="1" key="1">
    <citation type="submission" date="2021-03" db="EMBL/GenBank/DDBJ databases">
        <authorList>
            <consortium name="Genoscope - CEA"/>
            <person name="William W."/>
        </authorList>
    </citation>
    <scope>NUCLEOTIDE SEQUENCE</scope>
    <source>
        <strain evidence="1">Doubled-haploid Pahang</strain>
    </source>
</reference>
<proteinExistence type="predicted"/>
<dbReference type="EMBL" id="HG996476">
    <property type="protein sequence ID" value="CAG1852404.1"/>
    <property type="molecule type" value="Genomic_DNA"/>
</dbReference>